<dbReference type="SMART" id="SM00052">
    <property type="entry name" value="EAL"/>
    <property type="match status" value="1"/>
</dbReference>
<dbReference type="InterPro" id="IPR011006">
    <property type="entry name" value="CheY-like_superfamily"/>
</dbReference>
<gene>
    <name evidence="5" type="ORF">MNBD_GAMMA25-2232</name>
</gene>
<dbReference type="InterPro" id="IPR000160">
    <property type="entry name" value="GGDEF_dom"/>
</dbReference>
<dbReference type="PANTHER" id="PTHR44757:SF2">
    <property type="entry name" value="BIOFILM ARCHITECTURE MAINTENANCE PROTEIN MBAA"/>
    <property type="match status" value="1"/>
</dbReference>
<dbReference type="Gene3D" id="3.20.20.450">
    <property type="entry name" value="EAL domain"/>
    <property type="match status" value="1"/>
</dbReference>
<dbReference type="Gene3D" id="3.30.70.270">
    <property type="match status" value="1"/>
</dbReference>
<feature type="domain" description="EAL" evidence="2">
    <location>
        <begin position="336"/>
        <end position="589"/>
    </location>
</feature>
<dbReference type="CDD" id="cd00156">
    <property type="entry name" value="REC"/>
    <property type="match status" value="1"/>
</dbReference>
<dbReference type="InterPro" id="IPR029787">
    <property type="entry name" value="Nucleotide_cyclase"/>
</dbReference>
<dbReference type="PROSITE" id="PS50887">
    <property type="entry name" value="GGDEF"/>
    <property type="match status" value="1"/>
</dbReference>
<dbReference type="InterPro" id="IPR035919">
    <property type="entry name" value="EAL_sf"/>
</dbReference>
<dbReference type="SUPFAM" id="SSF109604">
    <property type="entry name" value="HD-domain/PDEase-like"/>
    <property type="match status" value="1"/>
</dbReference>
<dbReference type="CDD" id="cd01948">
    <property type="entry name" value="EAL"/>
    <property type="match status" value="1"/>
</dbReference>
<evidence type="ECO:0000259" key="1">
    <source>
        <dbReference type="PROSITE" id="PS50110"/>
    </source>
</evidence>
<evidence type="ECO:0000259" key="4">
    <source>
        <dbReference type="PROSITE" id="PS51833"/>
    </source>
</evidence>
<dbReference type="InterPro" id="IPR001789">
    <property type="entry name" value="Sig_transdc_resp-reg_receiver"/>
</dbReference>
<dbReference type="SUPFAM" id="SSF52172">
    <property type="entry name" value="CheY-like"/>
    <property type="match status" value="1"/>
</dbReference>
<dbReference type="SMART" id="SM00267">
    <property type="entry name" value="GGDEF"/>
    <property type="match status" value="1"/>
</dbReference>
<dbReference type="CDD" id="cd01949">
    <property type="entry name" value="GGDEF"/>
    <property type="match status" value="1"/>
</dbReference>
<dbReference type="InterPro" id="IPR043128">
    <property type="entry name" value="Rev_trsase/Diguanyl_cyclase"/>
</dbReference>
<dbReference type="InterPro" id="IPR052155">
    <property type="entry name" value="Biofilm_reg_signaling"/>
</dbReference>
<dbReference type="Gene3D" id="3.40.50.2300">
    <property type="match status" value="1"/>
</dbReference>
<evidence type="ECO:0000313" key="5">
    <source>
        <dbReference type="EMBL" id="VAX11011.1"/>
    </source>
</evidence>
<feature type="domain" description="GGDEF" evidence="3">
    <location>
        <begin position="198"/>
        <end position="327"/>
    </location>
</feature>
<reference evidence="5" key="1">
    <citation type="submission" date="2018-06" db="EMBL/GenBank/DDBJ databases">
        <authorList>
            <person name="Zhirakovskaya E."/>
        </authorList>
    </citation>
    <scope>NUCLEOTIDE SEQUENCE</scope>
</reference>
<dbReference type="EMBL" id="UOFY01000061">
    <property type="protein sequence ID" value="VAX11011.1"/>
    <property type="molecule type" value="Genomic_DNA"/>
</dbReference>
<dbReference type="InterPro" id="IPR001633">
    <property type="entry name" value="EAL_dom"/>
</dbReference>
<evidence type="ECO:0000259" key="2">
    <source>
        <dbReference type="PROSITE" id="PS50883"/>
    </source>
</evidence>
<organism evidence="5">
    <name type="scientific">hydrothermal vent metagenome</name>
    <dbReference type="NCBI Taxonomy" id="652676"/>
    <lineage>
        <taxon>unclassified sequences</taxon>
        <taxon>metagenomes</taxon>
        <taxon>ecological metagenomes</taxon>
    </lineage>
</organism>
<accession>A0A3B1B9Q9</accession>
<name>A0A3B1B9Q9_9ZZZZ</name>
<dbReference type="PROSITE" id="PS51833">
    <property type="entry name" value="HDOD"/>
    <property type="match status" value="1"/>
</dbReference>
<dbReference type="PROSITE" id="PS50110">
    <property type="entry name" value="RESPONSE_REGULATORY"/>
    <property type="match status" value="1"/>
</dbReference>
<dbReference type="Pfam" id="PF08668">
    <property type="entry name" value="HDOD"/>
    <property type="match status" value="1"/>
</dbReference>
<dbReference type="SUPFAM" id="SSF141868">
    <property type="entry name" value="EAL domain-like"/>
    <property type="match status" value="1"/>
</dbReference>
<dbReference type="NCBIfam" id="TIGR00254">
    <property type="entry name" value="GGDEF"/>
    <property type="match status" value="1"/>
</dbReference>
<dbReference type="AlphaFoldDB" id="A0A3B1B9Q9"/>
<dbReference type="PROSITE" id="PS50883">
    <property type="entry name" value="EAL"/>
    <property type="match status" value="1"/>
</dbReference>
<evidence type="ECO:0000259" key="3">
    <source>
        <dbReference type="PROSITE" id="PS50887"/>
    </source>
</evidence>
<dbReference type="InterPro" id="IPR013976">
    <property type="entry name" value="HDOD"/>
</dbReference>
<dbReference type="Gene3D" id="1.10.3210.10">
    <property type="entry name" value="Hypothetical protein af1432"/>
    <property type="match status" value="1"/>
</dbReference>
<dbReference type="Pfam" id="PF00990">
    <property type="entry name" value="GGDEF"/>
    <property type="match status" value="1"/>
</dbReference>
<dbReference type="GO" id="GO:0000160">
    <property type="term" value="P:phosphorelay signal transduction system"/>
    <property type="evidence" value="ECO:0007669"/>
    <property type="project" value="InterPro"/>
</dbReference>
<dbReference type="SUPFAM" id="SSF55073">
    <property type="entry name" value="Nucleotide cyclase"/>
    <property type="match status" value="1"/>
</dbReference>
<dbReference type="Pfam" id="PF00563">
    <property type="entry name" value="EAL"/>
    <property type="match status" value="1"/>
</dbReference>
<feature type="domain" description="Response regulatory" evidence="1">
    <location>
        <begin position="14"/>
        <end position="141"/>
    </location>
</feature>
<sequence length="891" mass="98831">MTGNACRQNESRLRLLLVEQNPVELKLLQELLQDSESGNLDQGIIERQKLEVCAVNSLQDAIAKVKQYSFDIALVDSVSRGIQNLVLFNAIKDEVGDLPMIILIDEPDQNLLRKAMGNGVQDYMLKREVNSNNLLTTITHVVLRARIKRQSATPVLTTVPDGQTSTLADVDELTGLPQQKLFIECLEYELKRARRYSQHMALMFIHVEGRDEHAVAENERVLRACSERLGCVLRASDSIGRYDEQTFACILNDLSRQEDVHVIIRKVETALSVPINFQSQALEVKTKIGLALYPSDSDEMGGLIQSANTAINSARQKTGNQSEVFNSHIRAQDLERFKVADAVRHALEKDELRLHFQPVLELEQKKIIVAEAELYWEHPDYAEISSQDILFLAELAGLIQPVGEWFLRQACMQLKHLHQQQADLKMRLHMPSGMLRSSGFSALLKTVLDETGLDAGVMQMTVPVSAIMQSPEKAGIVLGDIDNIGISIFLDDFGGNRSSIQILKDYPIRGLIIEDLIISRIVSHQDAQGIAKTIISMCHVMHLDLTAKGVESTAQEKLLVSWHCPCVQGRLYTRSVAVDEFFNLPVWAEDAPESTEVDTIVQADNNTAQRIRESLVSLNSLPPMSQTAQKLLDIRNHPDAGMDELDMIIEHDPAIAAQLIRYANAPFFGNQGQIKTVKQAVMTALGFEGALNMALGIAVMGNLQSSGKSGIDLHGFWRHAVYAAALSQAIAKATGIKDVLQGTAWLAGLLQNIGYLALSQNFQPELEKVKLNQKQNPDLQAIEVEERVLGISHAEVGLHLLRSWHLPEEIITAVFEHHNVSYVGEHAVYANIVLIANRMLAQQGIGDEPTVLAPLGILQMLSLNEKQLENIMNTIMDSRDGLDTMGSHLAA</sequence>
<protein>
    <submittedName>
        <fullName evidence="5">Diguanylate cyclase/phosphodiesterase (GGDEF &amp; EAL domains) with PAS/PAC sensor(S)</fullName>
    </submittedName>
</protein>
<proteinExistence type="predicted"/>
<dbReference type="PANTHER" id="PTHR44757">
    <property type="entry name" value="DIGUANYLATE CYCLASE DGCP"/>
    <property type="match status" value="1"/>
</dbReference>
<feature type="domain" description="HDOD" evidence="4">
    <location>
        <begin position="621"/>
        <end position="820"/>
    </location>
</feature>